<sequence>MTARLRRVCSDGRYLVNDKIGIEDIEGGGGHRHARLPPRQPAARHHRRGRRGDRGIGDDDLEPA</sequence>
<organism evidence="2 3">
    <name type="scientific">Actinomadura adrarensis</name>
    <dbReference type="NCBI Taxonomy" id="1819600"/>
    <lineage>
        <taxon>Bacteria</taxon>
        <taxon>Bacillati</taxon>
        <taxon>Actinomycetota</taxon>
        <taxon>Actinomycetes</taxon>
        <taxon>Streptosporangiales</taxon>
        <taxon>Thermomonosporaceae</taxon>
        <taxon>Actinomadura</taxon>
    </lineage>
</organism>
<reference evidence="3" key="1">
    <citation type="journal article" date="2019" name="Int. J. Syst. Evol. Microbiol.">
        <title>The Global Catalogue of Microorganisms (GCM) 10K type strain sequencing project: providing services to taxonomists for standard genome sequencing and annotation.</title>
        <authorList>
            <consortium name="The Broad Institute Genomics Platform"/>
            <consortium name="The Broad Institute Genome Sequencing Center for Infectious Disease"/>
            <person name="Wu L."/>
            <person name="Ma J."/>
        </authorList>
    </citation>
    <scope>NUCLEOTIDE SEQUENCE [LARGE SCALE GENOMIC DNA]</scope>
    <source>
        <strain evidence="3">JCM 31696</strain>
    </source>
</reference>
<protein>
    <submittedName>
        <fullName evidence="2">Uncharacterized protein</fullName>
    </submittedName>
</protein>
<keyword evidence="3" id="KW-1185">Reference proteome</keyword>
<evidence type="ECO:0000313" key="2">
    <source>
        <dbReference type="EMBL" id="MFD0854635.1"/>
    </source>
</evidence>
<dbReference type="EMBL" id="JBHTIR010003078">
    <property type="protein sequence ID" value="MFD0854635.1"/>
    <property type="molecule type" value="Genomic_DNA"/>
</dbReference>
<evidence type="ECO:0000313" key="3">
    <source>
        <dbReference type="Proteomes" id="UP001597083"/>
    </source>
</evidence>
<gene>
    <name evidence="2" type="ORF">ACFQ07_20525</name>
</gene>
<evidence type="ECO:0000256" key="1">
    <source>
        <dbReference type="SAM" id="MobiDB-lite"/>
    </source>
</evidence>
<name>A0ABW3CK09_9ACTN</name>
<dbReference type="Proteomes" id="UP001597083">
    <property type="component" value="Unassembled WGS sequence"/>
</dbReference>
<accession>A0ABW3CK09</accession>
<feature type="non-terminal residue" evidence="2">
    <location>
        <position position="64"/>
    </location>
</feature>
<proteinExistence type="predicted"/>
<feature type="region of interest" description="Disordered" evidence="1">
    <location>
        <begin position="23"/>
        <end position="64"/>
    </location>
</feature>
<comment type="caution">
    <text evidence="2">The sequence shown here is derived from an EMBL/GenBank/DDBJ whole genome shotgun (WGS) entry which is preliminary data.</text>
</comment>
<feature type="compositionally biased region" description="Basic residues" evidence="1">
    <location>
        <begin position="30"/>
        <end position="51"/>
    </location>
</feature>